<dbReference type="GeneID" id="108556816"/>
<evidence type="ECO:0000313" key="4">
    <source>
        <dbReference type="RefSeq" id="XP_017768576.1"/>
    </source>
</evidence>
<gene>
    <name evidence="3 4" type="primary">LOC108556816</name>
</gene>
<dbReference type="RefSeq" id="XP_017768576.1">
    <property type="nucleotide sequence ID" value="XM_017913087.1"/>
</dbReference>
<keyword evidence="2" id="KW-1185">Reference proteome</keyword>
<sequence>MPVNTNEIIYAIRQLSDAKNLEVTVMESGKGACIAAACTFAGGLLAGPIGLGVGGTLGAIFAAYNGSGKFKSVGEVIMEMTPAQRTALAESVMKVIHDVDGRDLAMLATIIMTNNSLQAVVLRQVTQFFKNEMGMTIN</sequence>
<dbReference type="PANTHER" id="PTHR31493:SF1">
    <property type="entry name" value="PROTEIN C19ORF12"/>
    <property type="match status" value="1"/>
</dbReference>
<organism evidence="2 3">
    <name type="scientific">Nicrophorus vespilloides</name>
    <name type="common">Boreal carrion beetle</name>
    <dbReference type="NCBI Taxonomy" id="110193"/>
    <lineage>
        <taxon>Eukaryota</taxon>
        <taxon>Metazoa</taxon>
        <taxon>Ecdysozoa</taxon>
        <taxon>Arthropoda</taxon>
        <taxon>Hexapoda</taxon>
        <taxon>Insecta</taxon>
        <taxon>Pterygota</taxon>
        <taxon>Neoptera</taxon>
        <taxon>Endopterygota</taxon>
        <taxon>Coleoptera</taxon>
        <taxon>Polyphaga</taxon>
        <taxon>Staphyliniformia</taxon>
        <taxon>Silphidae</taxon>
        <taxon>Nicrophorinae</taxon>
        <taxon>Nicrophorus</taxon>
    </lineage>
</organism>
<evidence type="ECO:0000256" key="1">
    <source>
        <dbReference type="ARBA" id="ARBA00029457"/>
    </source>
</evidence>
<name>A0ABM1M1X5_NICVS</name>
<dbReference type="Pfam" id="PF20721">
    <property type="entry name" value="C19orf12"/>
    <property type="match status" value="1"/>
</dbReference>
<reference evidence="3 4" key="1">
    <citation type="submission" date="2025-05" db="UniProtKB">
        <authorList>
            <consortium name="RefSeq"/>
        </authorList>
    </citation>
    <scope>IDENTIFICATION</scope>
    <source>
        <tissue evidence="3 4">Whole Larva</tissue>
    </source>
</reference>
<comment type="similarity">
    <text evidence="1">Belongs to the C19orf12 family.</text>
</comment>
<dbReference type="RefSeq" id="XP_017768575.1">
    <property type="nucleotide sequence ID" value="XM_017913086.1"/>
</dbReference>
<proteinExistence type="inferred from homology"/>
<dbReference type="PANTHER" id="PTHR31493">
    <property type="entry name" value="NAZO FAMILY MEMBER"/>
    <property type="match status" value="1"/>
</dbReference>
<dbReference type="Proteomes" id="UP000695000">
    <property type="component" value="Unplaced"/>
</dbReference>
<evidence type="ECO:0000313" key="2">
    <source>
        <dbReference type="Proteomes" id="UP000695000"/>
    </source>
</evidence>
<evidence type="ECO:0000313" key="3">
    <source>
        <dbReference type="RefSeq" id="XP_017768575.1"/>
    </source>
</evidence>
<accession>A0ABM1M1X5</accession>
<protein>
    <submittedName>
        <fullName evidence="3 4">Protein C19orf12 homolog</fullName>
    </submittedName>
</protein>
<dbReference type="InterPro" id="IPR033369">
    <property type="entry name" value="C19orf12"/>
</dbReference>